<sequence>MGEWLQIYTQIDIHPKHPNWPSTSTPTHCTLLCGGKFHSLETTVLHHSRVQMYLFACVTARILETSNVWVGGLPRHSSIVISGQYKHANVCILATCCIPLLYENTLPFCLSM</sequence>
<accession>A0A974HY21</accession>
<reference evidence="2" key="1">
    <citation type="journal article" date="2016" name="Nature">
        <title>Genome evolution in the allotetraploid frog Xenopus laevis.</title>
        <authorList>
            <person name="Session A.M."/>
            <person name="Uno Y."/>
            <person name="Kwon T."/>
            <person name="Chapman J.A."/>
            <person name="Toyoda A."/>
            <person name="Takahashi S."/>
            <person name="Fukui A."/>
            <person name="Hikosaka A."/>
            <person name="Suzuki A."/>
            <person name="Kondo M."/>
            <person name="van Heeringen S.J."/>
            <person name="Quigley I."/>
            <person name="Heinz S."/>
            <person name="Ogino H."/>
            <person name="Ochi H."/>
            <person name="Hellsten U."/>
            <person name="Lyons J.B."/>
            <person name="Simakov O."/>
            <person name="Putnam N."/>
            <person name="Stites J."/>
            <person name="Kuroki Y."/>
            <person name="Tanaka T."/>
            <person name="Michiue T."/>
            <person name="Watanabe M."/>
            <person name="Bogdanovic O."/>
            <person name="Lister R."/>
            <person name="Georgiou G."/>
            <person name="Paranjpe S.S."/>
            <person name="van Kruijsbergen I."/>
            <person name="Shu S."/>
            <person name="Carlson J."/>
            <person name="Kinoshita T."/>
            <person name="Ohta Y."/>
            <person name="Mawaribuchi S."/>
            <person name="Jenkins J."/>
            <person name="Grimwood J."/>
            <person name="Schmutz J."/>
            <person name="Mitros T."/>
            <person name="Mozaffari S.V."/>
            <person name="Suzuki Y."/>
            <person name="Haramoto Y."/>
            <person name="Yamamoto T.S."/>
            <person name="Takagi C."/>
            <person name="Heald R."/>
            <person name="Miller K."/>
            <person name="Haudenschild C."/>
            <person name="Kitzman J."/>
            <person name="Nakayama T."/>
            <person name="Izutsu Y."/>
            <person name="Robert J."/>
            <person name="Fortriede J."/>
            <person name="Burns K."/>
            <person name="Lotay V."/>
            <person name="Karimi K."/>
            <person name="Yasuoka Y."/>
            <person name="Dichmann D.S."/>
            <person name="Flajnik M.F."/>
            <person name="Houston D.W."/>
            <person name="Shendure J."/>
            <person name="DuPasquier L."/>
            <person name="Vize P.D."/>
            <person name="Zorn A.M."/>
            <person name="Ito M."/>
            <person name="Marcotte E.M."/>
            <person name="Wallingford J.B."/>
            <person name="Ito Y."/>
            <person name="Asashima M."/>
            <person name="Ueno N."/>
            <person name="Matsuda Y."/>
            <person name="Veenstra G.J."/>
            <person name="Fujiyama A."/>
            <person name="Harland R.M."/>
            <person name="Taira M."/>
            <person name="Rokhsar D.S."/>
        </authorList>
    </citation>
    <scope>NUCLEOTIDE SEQUENCE [LARGE SCALE GENOMIC DNA]</scope>
    <source>
        <strain evidence="2">J</strain>
    </source>
</reference>
<dbReference type="Proteomes" id="UP000694892">
    <property type="component" value="Chromosome 2L"/>
</dbReference>
<protein>
    <submittedName>
        <fullName evidence="1">Uncharacterized protein</fullName>
    </submittedName>
</protein>
<dbReference type="AlphaFoldDB" id="A0A974HY21"/>
<organism evidence="1 2">
    <name type="scientific">Xenopus laevis</name>
    <name type="common">African clawed frog</name>
    <dbReference type="NCBI Taxonomy" id="8355"/>
    <lineage>
        <taxon>Eukaryota</taxon>
        <taxon>Metazoa</taxon>
        <taxon>Chordata</taxon>
        <taxon>Craniata</taxon>
        <taxon>Vertebrata</taxon>
        <taxon>Euteleostomi</taxon>
        <taxon>Amphibia</taxon>
        <taxon>Batrachia</taxon>
        <taxon>Anura</taxon>
        <taxon>Pipoidea</taxon>
        <taxon>Pipidae</taxon>
        <taxon>Xenopodinae</taxon>
        <taxon>Xenopus</taxon>
        <taxon>Xenopus</taxon>
    </lineage>
</organism>
<evidence type="ECO:0000313" key="2">
    <source>
        <dbReference type="Proteomes" id="UP000694892"/>
    </source>
</evidence>
<gene>
    <name evidence="1" type="ORF">XELAEV_18012207mg</name>
</gene>
<evidence type="ECO:0000313" key="1">
    <source>
        <dbReference type="EMBL" id="OCT94534.1"/>
    </source>
</evidence>
<proteinExistence type="predicted"/>
<dbReference type="EMBL" id="CM004468">
    <property type="protein sequence ID" value="OCT94534.1"/>
    <property type="molecule type" value="Genomic_DNA"/>
</dbReference>
<name>A0A974HY21_XENLA</name>